<reference evidence="2" key="1">
    <citation type="journal article" date="2019" name="Philos. Trans. R. Soc. Lond., B, Biol. Sci.">
        <title>Targeted metagenomic recovery of four divergent viruses reveals shared and distinctive characteristics of giant viruses of marine eukaryotes.</title>
        <authorList>
            <person name="Needham D.M."/>
            <person name="Poirier C."/>
            <person name="Hehenberger E."/>
            <person name="Jimenez V."/>
            <person name="Swalwell J.E."/>
            <person name="Santoro A.E."/>
            <person name="Worden A.Z."/>
        </authorList>
    </citation>
    <scope>NUCLEOTIDE SEQUENCE</scope>
    <source>
        <strain evidence="2">OPacV-662</strain>
    </source>
</reference>
<name>A0A5J6VJJ9_9VIRU</name>
<organism evidence="2">
    <name type="scientific">Megaviridae environmental sample</name>
    <dbReference type="NCBI Taxonomy" id="1737588"/>
    <lineage>
        <taxon>Viruses</taxon>
        <taxon>Varidnaviria</taxon>
        <taxon>Bamfordvirae</taxon>
        <taxon>Nucleocytoviricota</taxon>
        <taxon>Megaviricetes</taxon>
        <taxon>Imitervirales</taxon>
        <taxon>Mimiviridae</taxon>
        <taxon>environmental samples</taxon>
    </lineage>
</organism>
<evidence type="ECO:0000256" key="1">
    <source>
        <dbReference type="SAM" id="Phobius"/>
    </source>
</evidence>
<keyword evidence="1" id="KW-0472">Membrane</keyword>
<feature type="transmembrane region" description="Helical" evidence="1">
    <location>
        <begin position="383"/>
        <end position="411"/>
    </location>
</feature>
<sequence>MIEMLYTIPIRPETCITHNALHEHGDSQRTHCYPININITPQVSKITGVPNAYNCLSRDDIMWVYGGCNGRDTPTDTPWVMRLEKTPIGYVKKWCTFLQVDYMDWVYPGGMLLLDKLWVVYGYRCSCICPTTGKIILTRVLPSAGHLYNTSYNGLATIDYMGTTFLIMKCFYRHHECTLDGSKALIRSKKIERDRPSYIVVMNLMGSIICEVMAPETLGGRLSVGNGVFASSETTIYRWIFNGVDLILNSQLPYDGGFATAIACFTWDDKSWICFQNNAIPTREPLSLYVCQVHDDKMTVYRQLHPFKTSPSGCFSSVSVDITCLPPRIYTFDCVGGKIACYEFPNFNCLFKCKQSTCSFITLVNKSPRIMVSSMLIDTWHRWFFAIGVFAVAIDVYLSLIILLCGAIWLFGRQYIINVFPVLAFLPKWERIIYRCAETGTPIYISPLIPAGTGYVLQPGNNGIAYPTMNTGEIHILD</sequence>
<proteinExistence type="predicted"/>
<dbReference type="EMBL" id="MN448275">
    <property type="protein sequence ID" value="QFG74023.1"/>
    <property type="molecule type" value="Genomic_DNA"/>
</dbReference>
<evidence type="ECO:0000313" key="2">
    <source>
        <dbReference type="EMBL" id="QFG74023.1"/>
    </source>
</evidence>
<keyword evidence="1" id="KW-1133">Transmembrane helix</keyword>
<keyword evidence="1" id="KW-0812">Transmembrane</keyword>
<protein>
    <submittedName>
        <fullName evidence="2">Uncharacterized protein</fullName>
    </submittedName>
</protein>
<accession>A0A5J6VJJ9</accession>